<dbReference type="GO" id="GO:0020037">
    <property type="term" value="F:heme binding"/>
    <property type="evidence" value="ECO:0007669"/>
    <property type="project" value="InterPro"/>
</dbReference>
<protein>
    <recommendedName>
        <fullName evidence="12">Benzoate 4-monooxygenase cytochrome P450</fullName>
    </recommendedName>
</protein>
<dbReference type="InterPro" id="IPR036396">
    <property type="entry name" value="Cyt_P450_sf"/>
</dbReference>
<evidence type="ECO:0000256" key="6">
    <source>
        <dbReference type="ARBA" id="ARBA00023004"/>
    </source>
</evidence>
<gene>
    <name evidence="10" type="ORF">IFR04_005332</name>
</gene>
<dbReference type="PANTHER" id="PTHR24305:SF237">
    <property type="entry name" value="CYTOCHROME P450 MONOOXYGENASE ATNE-RELATED"/>
    <property type="match status" value="1"/>
</dbReference>
<evidence type="ECO:0000256" key="8">
    <source>
        <dbReference type="PIRSR" id="PIRSR602401-1"/>
    </source>
</evidence>
<dbReference type="Gene3D" id="1.10.630.10">
    <property type="entry name" value="Cytochrome P450"/>
    <property type="match status" value="1"/>
</dbReference>
<dbReference type="OrthoDB" id="1470350at2759"/>
<keyword evidence="9" id="KW-0812">Transmembrane</keyword>
<keyword evidence="4 8" id="KW-0479">Metal-binding</keyword>
<dbReference type="Proteomes" id="UP000664132">
    <property type="component" value="Unassembled WGS sequence"/>
</dbReference>
<keyword evidence="9" id="KW-0472">Membrane</keyword>
<dbReference type="InterPro" id="IPR002401">
    <property type="entry name" value="Cyt_P450_E_grp-I"/>
</dbReference>
<dbReference type="GO" id="GO:0016705">
    <property type="term" value="F:oxidoreductase activity, acting on paired donors, with incorporation or reduction of molecular oxygen"/>
    <property type="evidence" value="ECO:0007669"/>
    <property type="project" value="InterPro"/>
</dbReference>
<comment type="caution">
    <text evidence="10">The sequence shown here is derived from an EMBL/GenBank/DDBJ whole genome shotgun (WGS) entry which is preliminary data.</text>
</comment>
<dbReference type="Pfam" id="PF00067">
    <property type="entry name" value="p450"/>
    <property type="match status" value="1"/>
</dbReference>
<evidence type="ECO:0000256" key="2">
    <source>
        <dbReference type="ARBA" id="ARBA00010617"/>
    </source>
</evidence>
<dbReference type="GO" id="GO:0005506">
    <property type="term" value="F:iron ion binding"/>
    <property type="evidence" value="ECO:0007669"/>
    <property type="project" value="InterPro"/>
</dbReference>
<keyword evidence="6 8" id="KW-0408">Iron</keyword>
<sequence length="542" mass="60700">MLAAENSKFIWPPISPMGLVSYTCTAVALYFLTIFSYRITFHPLAKFPGPFFARISDWPLVIHCYRGDRHLWEYKNHQKYGSIVRYGANSLSISMSGSIPLIHGAKANVKKGAWYKTLDISAGAPSVQMEIDKHEHAMRRRFLQPAFSERALKEAERLICVSARKLCQGLTSSQEEGQWSEPKNFNDWATYFGFDFVSNLGYGKSFGMLDNIDNRWIPGVLKSASIFLYYVGYLPFVDFVRPLMGTWVQDYIGGQAAADSLKYTNLANERLAERTELEQQRKMDDKDIGRKDTFHYLLNSKDSVTGKTFTTEQLQADSALIIAAGSDGVAVTLAACMFYLLNDPHAMKRLTEEIREIFLSVEEIGNPKLGSLPYLHACLEETLRMSPTKPSSLPREVLKGGLLIDGYLIPQGINVGSPLYVIHHDPDMFPEPWVFRPERWISSSSTGVTPEDVSAAKAACAPFLIGPMNCIGKNMSYIALKLALAHLLLKHEVKLSGKTTGGGNEYDVDELRRKEGEYQMTDWILGFRDGPIVQTRVIGAGT</sequence>
<keyword evidence="7" id="KW-0503">Monooxygenase</keyword>
<organism evidence="10 11">
    <name type="scientific">Cadophora malorum</name>
    <dbReference type="NCBI Taxonomy" id="108018"/>
    <lineage>
        <taxon>Eukaryota</taxon>
        <taxon>Fungi</taxon>
        <taxon>Dikarya</taxon>
        <taxon>Ascomycota</taxon>
        <taxon>Pezizomycotina</taxon>
        <taxon>Leotiomycetes</taxon>
        <taxon>Helotiales</taxon>
        <taxon>Ploettnerulaceae</taxon>
        <taxon>Cadophora</taxon>
    </lineage>
</organism>
<dbReference type="PANTHER" id="PTHR24305">
    <property type="entry name" value="CYTOCHROME P450"/>
    <property type="match status" value="1"/>
</dbReference>
<evidence type="ECO:0000256" key="3">
    <source>
        <dbReference type="ARBA" id="ARBA00022617"/>
    </source>
</evidence>
<feature type="transmembrane region" description="Helical" evidence="9">
    <location>
        <begin position="20"/>
        <end position="37"/>
    </location>
</feature>
<evidence type="ECO:0000256" key="7">
    <source>
        <dbReference type="ARBA" id="ARBA00023033"/>
    </source>
</evidence>
<dbReference type="PRINTS" id="PR00385">
    <property type="entry name" value="P450"/>
</dbReference>
<dbReference type="InterPro" id="IPR050121">
    <property type="entry name" value="Cytochrome_P450_monoxygenase"/>
</dbReference>
<accession>A0A8H7TMH8</accession>
<comment type="similarity">
    <text evidence="2">Belongs to the cytochrome P450 family.</text>
</comment>
<evidence type="ECO:0000256" key="4">
    <source>
        <dbReference type="ARBA" id="ARBA00022723"/>
    </source>
</evidence>
<evidence type="ECO:0000256" key="1">
    <source>
        <dbReference type="ARBA" id="ARBA00001971"/>
    </source>
</evidence>
<reference evidence="10" key="1">
    <citation type="submission" date="2021-02" db="EMBL/GenBank/DDBJ databases">
        <title>Genome sequence Cadophora malorum strain M34.</title>
        <authorList>
            <person name="Stefanovic E."/>
            <person name="Vu D."/>
            <person name="Scully C."/>
            <person name="Dijksterhuis J."/>
            <person name="Roader J."/>
            <person name="Houbraken J."/>
        </authorList>
    </citation>
    <scope>NUCLEOTIDE SEQUENCE</scope>
    <source>
        <strain evidence="10">M34</strain>
    </source>
</reference>
<evidence type="ECO:0000256" key="5">
    <source>
        <dbReference type="ARBA" id="ARBA00023002"/>
    </source>
</evidence>
<evidence type="ECO:0000313" key="11">
    <source>
        <dbReference type="Proteomes" id="UP000664132"/>
    </source>
</evidence>
<keyword evidence="3 8" id="KW-0349">Heme</keyword>
<keyword evidence="11" id="KW-1185">Reference proteome</keyword>
<dbReference type="CDD" id="cd11061">
    <property type="entry name" value="CYP67-like"/>
    <property type="match status" value="1"/>
</dbReference>
<dbReference type="AlphaFoldDB" id="A0A8H7TMH8"/>
<evidence type="ECO:0000256" key="9">
    <source>
        <dbReference type="SAM" id="Phobius"/>
    </source>
</evidence>
<name>A0A8H7TMH8_9HELO</name>
<evidence type="ECO:0008006" key="12">
    <source>
        <dbReference type="Google" id="ProtNLM"/>
    </source>
</evidence>
<dbReference type="GO" id="GO:0004497">
    <property type="term" value="F:monooxygenase activity"/>
    <property type="evidence" value="ECO:0007669"/>
    <property type="project" value="UniProtKB-KW"/>
</dbReference>
<comment type="cofactor">
    <cofactor evidence="1 8">
        <name>heme</name>
        <dbReference type="ChEBI" id="CHEBI:30413"/>
    </cofactor>
</comment>
<dbReference type="SUPFAM" id="SSF48264">
    <property type="entry name" value="Cytochrome P450"/>
    <property type="match status" value="1"/>
</dbReference>
<keyword evidence="9" id="KW-1133">Transmembrane helix</keyword>
<dbReference type="EMBL" id="JAFJYH010000064">
    <property type="protein sequence ID" value="KAG4421493.1"/>
    <property type="molecule type" value="Genomic_DNA"/>
</dbReference>
<evidence type="ECO:0000313" key="10">
    <source>
        <dbReference type="EMBL" id="KAG4421493.1"/>
    </source>
</evidence>
<feature type="transmembrane region" description="Helical" evidence="9">
    <location>
        <begin position="216"/>
        <end position="236"/>
    </location>
</feature>
<feature type="binding site" description="axial binding residue" evidence="8">
    <location>
        <position position="470"/>
    </location>
    <ligand>
        <name>heme</name>
        <dbReference type="ChEBI" id="CHEBI:30413"/>
    </ligand>
    <ligandPart>
        <name>Fe</name>
        <dbReference type="ChEBI" id="CHEBI:18248"/>
    </ligandPart>
</feature>
<dbReference type="InterPro" id="IPR001128">
    <property type="entry name" value="Cyt_P450"/>
</dbReference>
<keyword evidence="5" id="KW-0560">Oxidoreductase</keyword>
<dbReference type="PRINTS" id="PR00463">
    <property type="entry name" value="EP450I"/>
</dbReference>
<proteinExistence type="inferred from homology"/>
<feature type="transmembrane region" description="Helical" evidence="9">
    <location>
        <begin position="319"/>
        <end position="341"/>
    </location>
</feature>